<dbReference type="Gene3D" id="3.40.630.30">
    <property type="match status" value="1"/>
</dbReference>
<dbReference type="Proteomes" id="UP000683000">
    <property type="component" value="Unassembled WGS sequence"/>
</dbReference>
<keyword evidence="2" id="KW-1185">Reference proteome</keyword>
<dbReference type="AlphaFoldDB" id="A0A8I2Z1I0"/>
<dbReference type="EMBL" id="JAGFBS010000002">
    <property type="protein sequence ID" value="KAG6380987.1"/>
    <property type="molecule type" value="Genomic_DNA"/>
</dbReference>
<sequence length="128" mass="14397">MPGGQLYPLEINPHTGEPFLRLPPLKDNIILTPPRANDVKCFAPIINDPRVSVWLEGPPIPYRDEHAEEWLAQITKQSEDILAELREEDRLNPDGPLKLVGGCPVRHIREVLPDGRDVILVTLESSAR</sequence>
<proteinExistence type="predicted"/>
<evidence type="ECO:0000313" key="2">
    <source>
        <dbReference type="Proteomes" id="UP000683000"/>
    </source>
</evidence>
<dbReference type="InterPro" id="IPR016181">
    <property type="entry name" value="Acyl_CoA_acyltransferase"/>
</dbReference>
<comment type="caution">
    <text evidence="1">The sequence shown here is derived from an EMBL/GenBank/DDBJ whole genome shotgun (WGS) entry which is preliminary data.</text>
</comment>
<dbReference type="SUPFAM" id="SSF55729">
    <property type="entry name" value="Acyl-CoA N-acyltransferases (Nat)"/>
    <property type="match status" value="1"/>
</dbReference>
<evidence type="ECO:0000313" key="1">
    <source>
        <dbReference type="EMBL" id="KAG6380987.1"/>
    </source>
</evidence>
<gene>
    <name evidence="1" type="ORF">JVT61DRAFT_5382</name>
</gene>
<dbReference type="OrthoDB" id="630895at2759"/>
<reference evidence="1" key="1">
    <citation type="submission" date="2021-03" db="EMBL/GenBank/DDBJ databases">
        <title>Evolutionary innovations through gain and loss of genes in the ectomycorrhizal Boletales.</title>
        <authorList>
            <person name="Wu G."/>
            <person name="Miyauchi S."/>
            <person name="Morin E."/>
            <person name="Yang Z.-L."/>
            <person name="Xu J."/>
            <person name="Martin F.M."/>
        </authorList>
    </citation>
    <scope>NUCLEOTIDE SEQUENCE</scope>
    <source>
        <strain evidence="1">BR01</strain>
    </source>
</reference>
<organism evidence="1 2">
    <name type="scientific">Boletus reticuloceps</name>
    <dbReference type="NCBI Taxonomy" id="495285"/>
    <lineage>
        <taxon>Eukaryota</taxon>
        <taxon>Fungi</taxon>
        <taxon>Dikarya</taxon>
        <taxon>Basidiomycota</taxon>
        <taxon>Agaricomycotina</taxon>
        <taxon>Agaricomycetes</taxon>
        <taxon>Agaricomycetidae</taxon>
        <taxon>Boletales</taxon>
        <taxon>Boletineae</taxon>
        <taxon>Boletaceae</taxon>
        <taxon>Boletoideae</taxon>
        <taxon>Boletus</taxon>
    </lineage>
</organism>
<accession>A0A8I2Z1I0</accession>
<name>A0A8I2Z1I0_9AGAM</name>
<protein>
    <submittedName>
        <fullName evidence="1">Uncharacterized protein</fullName>
    </submittedName>
</protein>